<reference evidence="1 2" key="2">
    <citation type="journal article" date="2022" name="Mol. Ecol. Resour.">
        <title>The genomes of chicory, endive, great burdock and yacon provide insights into Asteraceae paleo-polyploidization history and plant inulin production.</title>
        <authorList>
            <person name="Fan W."/>
            <person name="Wang S."/>
            <person name="Wang H."/>
            <person name="Wang A."/>
            <person name="Jiang F."/>
            <person name="Liu H."/>
            <person name="Zhao H."/>
            <person name="Xu D."/>
            <person name="Zhang Y."/>
        </authorList>
    </citation>
    <scope>NUCLEOTIDE SEQUENCE [LARGE SCALE GENOMIC DNA]</scope>
    <source>
        <strain evidence="2">cv. Punajuju</strain>
        <tissue evidence="1">Leaves</tissue>
    </source>
</reference>
<accession>A0ACB8YXE6</accession>
<keyword evidence="2" id="KW-1185">Reference proteome</keyword>
<dbReference type="EMBL" id="CM042017">
    <property type="protein sequence ID" value="KAI3690111.1"/>
    <property type="molecule type" value="Genomic_DNA"/>
</dbReference>
<evidence type="ECO:0000313" key="1">
    <source>
        <dbReference type="EMBL" id="KAI3690111.1"/>
    </source>
</evidence>
<evidence type="ECO:0000313" key="2">
    <source>
        <dbReference type="Proteomes" id="UP001055811"/>
    </source>
</evidence>
<protein>
    <submittedName>
        <fullName evidence="1">Uncharacterized protein</fullName>
    </submittedName>
</protein>
<dbReference type="Proteomes" id="UP001055811">
    <property type="component" value="Linkage Group LG09"/>
</dbReference>
<comment type="caution">
    <text evidence="1">The sequence shown here is derived from an EMBL/GenBank/DDBJ whole genome shotgun (WGS) entry which is preliminary data.</text>
</comment>
<sequence length="337" mass="37324">MGGNGVLAAILAGDTFKYYSEGEWKVSSSGNSVPIINPTTRMTRFKVQVNSPIPNWVSMISFFSHKFKKFRSTLSWILTICSRDACNVSTLLSLQIPLGVVLAIPPVNYPVNLAVSKIAPALIAGTPLYSSGQASYSVLLMVKLQYCPKYNGFGLAASNIVKGGFSYSGQRCTTFKVVLVMESIADALVKKFNEKVGKLTVGPPENKCDITPVVTESSANFIECLVMDAKKKGATFCREYKREGNLIWPLLLDNVNQDMIIAWKSRLDLCYRLLGSLMLKKGFIIVMRAILGASGLYIYERHQQSNVVKRHDGDRYGSNKLGTSWRTQPFPFPGFER</sequence>
<reference evidence="2" key="1">
    <citation type="journal article" date="2022" name="Mol. Ecol. Resour.">
        <title>The genomes of chicory, endive, great burdock and yacon provide insights into Asteraceae palaeo-polyploidization history and plant inulin production.</title>
        <authorList>
            <person name="Fan W."/>
            <person name="Wang S."/>
            <person name="Wang H."/>
            <person name="Wang A."/>
            <person name="Jiang F."/>
            <person name="Liu H."/>
            <person name="Zhao H."/>
            <person name="Xu D."/>
            <person name="Zhang Y."/>
        </authorList>
    </citation>
    <scope>NUCLEOTIDE SEQUENCE [LARGE SCALE GENOMIC DNA]</scope>
    <source>
        <strain evidence="2">cv. Punajuju</strain>
    </source>
</reference>
<gene>
    <name evidence="1" type="ORF">L2E82_48086</name>
</gene>
<name>A0ACB8YXE6_CICIN</name>
<organism evidence="1 2">
    <name type="scientific">Cichorium intybus</name>
    <name type="common">Chicory</name>
    <dbReference type="NCBI Taxonomy" id="13427"/>
    <lineage>
        <taxon>Eukaryota</taxon>
        <taxon>Viridiplantae</taxon>
        <taxon>Streptophyta</taxon>
        <taxon>Embryophyta</taxon>
        <taxon>Tracheophyta</taxon>
        <taxon>Spermatophyta</taxon>
        <taxon>Magnoliopsida</taxon>
        <taxon>eudicotyledons</taxon>
        <taxon>Gunneridae</taxon>
        <taxon>Pentapetalae</taxon>
        <taxon>asterids</taxon>
        <taxon>campanulids</taxon>
        <taxon>Asterales</taxon>
        <taxon>Asteraceae</taxon>
        <taxon>Cichorioideae</taxon>
        <taxon>Cichorieae</taxon>
        <taxon>Cichoriinae</taxon>
        <taxon>Cichorium</taxon>
    </lineage>
</organism>
<proteinExistence type="predicted"/>